<dbReference type="EMBL" id="BIFR01000002">
    <property type="protein sequence ID" value="GCE15179.1"/>
    <property type="molecule type" value="Genomic_DNA"/>
</dbReference>
<sequence>MQHGYIKQFARWHNHDAFFNAGALGQYIAVIPDLDLVVVMTGFCTEHDHLEEIFVNLMLPDLLSD</sequence>
<evidence type="ECO:0000313" key="1">
    <source>
        <dbReference type="EMBL" id="GCE15179.1"/>
    </source>
</evidence>
<keyword evidence="2" id="KW-1185">Reference proteome</keyword>
<dbReference type="Proteomes" id="UP000287352">
    <property type="component" value="Unassembled WGS sequence"/>
</dbReference>
<comment type="caution">
    <text evidence="1">The sequence shown here is derived from an EMBL/GenBank/DDBJ whole genome shotgun (WGS) entry which is preliminary data.</text>
</comment>
<reference evidence="2" key="1">
    <citation type="submission" date="2018-12" db="EMBL/GenBank/DDBJ databases">
        <title>Tengunoibacter tsumagoiensis gen. nov., sp. nov., Dictyobacter kobayashii sp. nov., D. alpinus sp. nov., and D. joshuensis sp. nov. and description of Dictyobacteraceae fam. nov. within the order Ktedonobacterales isolated from Tengu-no-mugimeshi.</title>
        <authorList>
            <person name="Wang C.M."/>
            <person name="Zheng Y."/>
            <person name="Sakai Y."/>
            <person name="Toyoda A."/>
            <person name="Minakuchi Y."/>
            <person name="Abe K."/>
            <person name="Yokota A."/>
            <person name="Yabe S."/>
        </authorList>
    </citation>
    <scope>NUCLEOTIDE SEQUENCE [LARGE SCALE GENOMIC DNA]</scope>
    <source>
        <strain evidence="2">Uno3</strain>
    </source>
</reference>
<proteinExistence type="predicted"/>
<protein>
    <submittedName>
        <fullName evidence="1">Uncharacterized protein</fullName>
    </submittedName>
</protein>
<gene>
    <name evidence="1" type="ORF">KTT_50380</name>
</gene>
<dbReference type="Gene3D" id="3.40.710.10">
    <property type="entry name" value="DD-peptidase/beta-lactamase superfamily"/>
    <property type="match status" value="1"/>
</dbReference>
<dbReference type="OrthoDB" id="9773047at2"/>
<dbReference type="AlphaFoldDB" id="A0A402A7X5"/>
<name>A0A402A7X5_9CHLR</name>
<accession>A0A402A7X5</accession>
<dbReference type="InterPro" id="IPR012338">
    <property type="entry name" value="Beta-lactam/transpept-like"/>
</dbReference>
<evidence type="ECO:0000313" key="2">
    <source>
        <dbReference type="Proteomes" id="UP000287352"/>
    </source>
</evidence>
<dbReference type="RefSeq" id="WP_126582674.1">
    <property type="nucleotide sequence ID" value="NZ_BIFR01000002.1"/>
</dbReference>
<organism evidence="1 2">
    <name type="scientific">Tengunoibacter tsumagoiensis</name>
    <dbReference type="NCBI Taxonomy" id="2014871"/>
    <lineage>
        <taxon>Bacteria</taxon>
        <taxon>Bacillati</taxon>
        <taxon>Chloroflexota</taxon>
        <taxon>Ktedonobacteria</taxon>
        <taxon>Ktedonobacterales</taxon>
        <taxon>Dictyobacteraceae</taxon>
        <taxon>Tengunoibacter</taxon>
    </lineage>
</organism>
<dbReference type="SUPFAM" id="SSF56601">
    <property type="entry name" value="beta-lactamase/transpeptidase-like"/>
    <property type="match status" value="1"/>
</dbReference>